<keyword evidence="2" id="KW-0678">Repressor</keyword>
<dbReference type="EMBL" id="JAHBAY010000001">
    <property type="protein sequence ID" value="MBT0767653.1"/>
    <property type="molecule type" value="Genomic_DNA"/>
</dbReference>
<organism evidence="7 8">
    <name type="scientific">Kineosporia corallincola</name>
    <dbReference type="NCBI Taxonomy" id="2835133"/>
    <lineage>
        <taxon>Bacteria</taxon>
        <taxon>Bacillati</taxon>
        <taxon>Actinomycetota</taxon>
        <taxon>Actinomycetes</taxon>
        <taxon>Kineosporiales</taxon>
        <taxon>Kineosporiaceae</taxon>
        <taxon>Kineosporia</taxon>
    </lineage>
</organism>
<accession>A0ABS5TC03</accession>
<dbReference type="PANTHER" id="PTHR33202:SF7">
    <property type="entry name" value="FERRIC UPTAKE REGULATION PROTEIN"/>
    <property type="match status" value="1"/>
</dbReference>
<keyword evidence="8" id="KW-1185">Reference proteome</keyword>
<evidence type="ECO:0000256" key="4">
    <source>
        <dbReference type="ARBA" id="ARBA00023015"/>
    </source>
</evidence>
<keyword evidence="3" id="KW-0862">Zinc</keyword>
<comment type="similarity">
    <text evidence="1">Belongs to the Fur family.</text>
</comment>
<evidence type="ECO:0000256" key="3">
    <source>
        <dbReference type="ARBA" id="ARBA00022833"/>
    </source>
</evidence>
<dbReference type="SUPFAM" id="SSF46785">
    <property type="entry name" value="Winged helix' DNA-binding domain"/>
    <property type="match status" value="1"/>
</dbReference>
<dbReference type="Pfam" id="PF01475">
    <property type="entry name" value="FUR"/>
    <property type="match status" value="1"/>
</dbReference>
<reference evidence="7 8" key="1">
    <citation type="submission" date="2021-05" db="EMBL/GenBank/DDBJ databases">
        <title>Kineosporia and Streptomyces sp. nov. two new marine actinobacteria isolated from Coral.</title>
        <authorList>
            <person name="Buangrab K."/>
            <person name="Sutthacheep M."/>
            <person name="Yeemin T."/>
            <person name="Harunari E."/>
            <person name="Igarashi Y."/>
            <person name="Kanchanasin P."/>
            <person name="Tanasupawat S."/>
            <person name="Phongsopitanun W."/>
        </authorList>
    </citation>
    <scope>NUCLEOTIDE SEQUENCE [LARGE SCALE GENOMIC DNA]</scope>
    <source>
        <strain evidence="7 8">J2-2</strain>
    </source>
</reference>
<gene>
    <name evidence="7" type="ORF">KIH74_01870</name>
</gene>
<keyword evidence="4" id="KW-0805">Transcription regulation</keyword>
<keyword evidence="6" id="KW-0804">Transcription</keyword>
<dbReference type="InterPro" id="IPR036388">
    <property type="entry name" value="WH-like_DNA-bd_sf"/>
</dbReference>
<dbReference type="Gene3D" id="1.10.10.10">
    <property type="entry name" value="Winged helix-like DNA-binding domain superfamily/Winged helix DNA-binding domain"/>
    <property type="match status" value="1"/>
</dbReference>
<dbReference type="Gene3D" id="3.30.1490.190">
    <property type="match status" value="1"/>
</dbReference>
<dbReference type="PANTHER" id="PTHR33202">
    <property type="entry name" value="ZINC UPTAKE REGULATION PROTEIN"/>
    <property type="match status" value="1"/>
</dbReference>
<name>A0ABS5TC03_9ACTN</name>
<evidence type="ECO:0000313" key="7">
    <source>
        <dbReference type="EMBL" id="MBT0767653.1"/>
    </source>
</evidence>
<evidence type="ECO:0000256" key="1">
    <source>
        <dbReference type="ARBA" id="ARBA00007957"/>
    </source>
</evidence>
<dbReference type="InterPro" id="IPR043135">
    <property type="entry name" value="Fur_C"/>
</dbReference>
<evidence type="ECO:0000256" key="2">
    <source>
        <dbReference type="ARBA" id="ARBA00022491"/>
    </source>
</evidence>
<protein>
    <submittedName>
        <fullName evidence="7">Transcriptional repressor</fullName>
    </submittedName>
</protein>
<dbReference type="InterPro" id="IPR036390">
    <property type="entry name" value="WH_DNA-bd_sf"/>
</dbReference>
<evidence type="ECO:0000256" key="5">
    <source>
        <dbReference type="ARBA" id="ARBA00023125"/>
    </source>
</evidence>
<dbReference type="CDD" id="cd07153">
    <property type="entry name" value="Fur_like"/>
    <property type="match status" value="1"/>
</dbReference>
<proteinExistence type="inferred from homology"/>
<comment type="caution">
    <text evidence="7">The sequence shown here is derived from an EMBL/GenBank/DDBJ whole genome shotgun (WGS) entry which is preliminary data.</text>
</comment>
<evidence type="ECO:0000256" key="6">
    <source>
        <dbReference type="ARBA" id="ARBA00023163"/>
    </source>
</evidence>
<dbReference type="InterPro" id="IPR002481">
    <property type="entry name" value="FUR"/>
</dbReference>
<sequence length="159" mass="17240">MAQVTAQALDQALRERGLRATPQRRSVLRAVTELGHATPEEVCDFVQTESAEAGSVNLSTVYRALELMEKIGVVSHTHLTHGSPTYQVASHVNHLHLVCRGCGSITEADLELAHPLAEAVRHSSGFETDLAHLSLHGLCGGCRDGERDEARGGTREQER</sequence>
<keyword evidence="5" id="KW-0238">DNA-binding</keyword>
<dbReference type="RefSeq" id="WP_214153747.1">
    <property type="nucleotide sequence ID" value="NZ_JAHBAY010000001.1"/>
</dbReference>
<dbReference type="Proteomes" id="UP001197247">
    <property type="component" value="Unassembled WGS sequence"/>
</dbReference>
<evidence type="ECO:0000313" key="8">
    <source>
        <dbReference type="Proteomes" id="UP001197247"/>
    </source>
</evidence>